<accession>A0ABX6KZ11</accession>
<sequence>MMFHLLVKYSGWNQHSDSVDLSRSIAPSYTDKSIAAIYRPNGDFSVKDIIRIPAIFMPEIDGSGEPFARVGQITNVIKKTRSAIINYVYDSNIPPIHLDNIEEIASSLGVVGFQLRHSHWAVHDADLFEVLFKSNQHSLPSPKVFSIDGLNKISRKQISVMMPFSNSFDAVYSSIKEMASEMGMACNRADDIWQEHSIIQDIVSLICMSSVVICDLSDKNPNVFYEAGIAHALGKEVILLARHIGDVPFDLRHLRIITYLNNGEGIANMIRQLRPRVTMLMGDTL</sequence>
<keyword evidence="2" id="KW-1185">Reference proteome</keyword>
<dbReference type="RefSeq" id="WP_107168151.1">
    <property type="nucleotide sequence ID" value="NZ_CP038498.1"/>
</dbReference>
<evidence type="ECO:0000313" key="1">
    <source>
        <dbReference type="EMBL" id="QJA19294.1"/>
    </source>
</evidence>
<reference evidence="1 2" key="1">
    <citation type="submission" date="2019-04" db="EMBL/GenBank/DDBJ databases">
        <title>Whole Genome Sequencing of Pectobacterium punjabense SS95.</title>
        <authorList>
            <person name="Sarfraz S."/>
            <person name="Oulghazi S."/>
            <person name="Roques C."/>
            <person name="Vandecasteele C."/>
            <person name="Faure D."/>
        </authorList>
    </citation>
    <scope>NUCLEOTIDE SEQUENCE [LARGE SCALE GENOMIC DNA]</scope>
    <source>
        <strain evidence="1 2">SS95</strain>
    </source>
</reference>
<dbReference type="EMBL" id="CP038498">
    <property type="protein sequence ID" value="QJA19294.1"/>
    <property type="molecule type" value="Genomic_DNA"/>
</dbReference>
<gene>
    <name evidence="1" type="ORF">E2566_04800</name>
</gene>
<organism evidence="1 2">
    <name type="scientific">Pectobacterium punjabense</name>
    <dbReference type="NCBI Taxonomy" id="2108399"/>
    <lineage>
        <taxon>Bacteria</taxon>
        <taxon>Pseudomonadati</taxon>
        <taxon>Pseudomonadota</taxon>
        <taxon>Gammaproteobacteria</taxon>
        <taxon>Enterobacterales</taxon>
        <taxon>Pectobacteriaceae</taxon>
        <taxon>Pectobacterium</taxon>
    </lineage>
</organism>
<proteinExistence type="predicted"/>
<protein>
    <recommendedName>
        <fullName evidence="3">Nucleoside 2-deoxyribosyltransferase</fullName>
    </recommendedName>
</protein>
<name>A0ABX6KZ11_9GAMM</name>
<evidence type="ECO:0008006" key="3">
    <source>
        <dbReference type="Google" id="ProtNLM"/>
    </source>
</evidence>
<dbReference type="Proteomes" id="UP000502681">
    <property type="component" value="Chromosome"/>
</dbReference>
<dbReference type="GeneID" id="90762255"/>
<evidence type="ECO:0000313" key="2">
    <source>
        <dbReference type="Proteomes" id="UP000502681"/>
    </source>
</evidence>
<dbReference type="Gene3D" id="3.40.50.450">
    <property type="match status" value="1"/>
</dbReference>